<reference evidence="1 2" key="1">
    <citation type="submission" date="2019-10" db="EMBL/GenBank/DDBJ databases">
        <title>Whole genome shotgun sequence of Acrocarpospora corrugata NBRC 13972.</title>
        <authorList>
            <person name="Ichikawa N."/>
            <person name="Kimura A."/>
            <person name="Kitahashi Y."/>
            <person name="Komaki H."/>
            <person name="Oguchi A."/>
        </authorList>
    </citation>
    <scope>NUCLEOTIDE SEQUENCE [LARGE SCALE GENOMIC DNA]</scope>
    <source>
        <strain evidence="1 2">NBRC 13972</strain>
    </source>
</reference>
<evidence type="ECO:0008006" key="3">
    <source>
        <dbReference type="Google" id="ProtNLM"/>
    </source>
</evidence>
<organism evidence="1 2">
    <name type="scientific">Acrocarpospora corrugata</name>
    <dbReference type="NCBI Taxonomy" id="35763"/>
    <lineage>
        <taxon>Bacteria</taxon>
        <taxon>Bacillati</taxon>
        <taxon>Actinomycetota</taxon>
        <taxon>Actinomycetes</taxon>
        <taxon>Streptosporangiales</taxon>
        <taxon>Streptosporangiaceae</taxon>
        <taxon>Acrocarpospora</taxon>
    </lineage>
</organism>
<dbReference type="AlphaFoldDB" id="A0A5M3WE83"/>
<dbReference type="EMBL" id="BLAD01000099">
    <property type="protein sequence ID" value="GES05381.1"/>
    <property type="molecule type" value="Genomic_DNA"/>
</dbReference>
<accession>A0A5M3WE83</accession>
<proteinExistence type="predicted"/>
<name>A0A5M3WE83_9ACTN</name>
<sequence>MDHSARDMIAAELRATAAASAWTPWQLVQAIQDKTGAPTLLMAWRLASGQTQAEVVAGVHALAADDGQACGLNVQNLSRYENGHITPGAFYKRYFALWFRCRLERLGLADDDPVVTLVGQVPAVLSDPEDVVDRREFLGLAAAAPLALSLDHTRSLMDANLRRVLPASDLEHWAQVTAGHVESYGTLAPAALLDAVGPDLAEIAHLAERYPHQRDLHLTAARMSGLVGALYTDLQHDGPARNWLHTAARYAELSSDTAARYWIAMAQAMSAFYAPAPQRVIVIADRARTMLGAATNAPAAQLSGLAARAHARLGHKDQAKVELDAAHTIVDRLTNAALNEPFFGFPRREMTMYSSQVLSYIGDPSAWDEQARALAGYPVDDPMDRPLILLDRARYLARQGNSAEASTVAVNAITSLPSDMRVPLLLTQARNLADSMTHYAPQAASTLREALASRGKPPASGMLGQ</sequence>
<dbReference type="CDD" id="cd00093">
    <property type="entry name" value="HTH_XRE"/>
    <property type="match status" value="1"/>
</dbReference>
<evidence type="ECO:0000313" key="1">
    <source>
        <dbReference type="EMBL" id="GES05381.1"/>
    </source>
</evidence>
<gene>
    <name evidence="1" type="ORF">Acor_74490</name>
</gene>
<protein>
    <recommendedName>
        <fullName evidence="3">HTH cro/C1-type domain-containing protein</fullName>
    </recommendedName>
</protein>
<dbReference type="InterPro" id="IPR001387">
    <property type="entry name" value="Cro/C1-type_HTH"/>
</dbReference>
<dbReference type="Proteomes" id="UP000334990">
    <property type="component" value="Unassembled WGS sequence"/>
</dbReference>
<comment type="caution">
    <text evidence="1">The sequence shown here is derived from an EMBL/GenBank/DDBJ whole genome shotgun (WGS) entry which is preliminary data.</text>
</comment>
<keyword evidence="2" id="KW-1185">Reference proteome</keyword>
<evidence type="ECO:0000313" key="2">
    <source>
        <dbReference type="Proteomes" id="UP000334990"/>
    </source>
</evidence>